<dbReference type="PANTHER" id="PTHR34596:SF2">
    <property type="entry name" value="CHITOPORIN"/>
    <property type="match status" value="1"/>
</dbReference>
<dbReference type="EMBL" id="LUCV01000011">
    <property type="protein sequence ID" value="OAI93470.1"/>
    <property type="molecule type" value="Genomic_DNA"/>
</dbReference>
<evidence type="ECO:0000256" key="1">
    <source>
        <dbReference type="ARBA" id="ARBA00009075"/>
    </source>
</evidence>
<proteinExistence type="inferred from homology"/>
<dbReference type="Gene3D" id="2.40.160.10">
    <property type="entry name" value="Porin"/>
    <property type="match status" value="1"/>
</dbReference>
<dbReference type="InterPro" id="IPR005318">
    <property type="entry name" value="OM_porin_bac"/>
</dbReference>
<keyword evidence="2" id="KW-0813">Transport</keyword>
<feature type="compositionally biased region" description="Polar residues" evidence="4">
    <location>
        <begin position="111"/>
        <end position="123"/>
    </location>
</feature>
<evidence type="ECO:0000256" key="2">
    <source>
        <dbReference type="ARBA" id="ARBA00022448"/>
    </source>
</evidence>
<keyword evidence="3 5" id="KW-0732">Signal</keyword>
<evidence type="ECO:0000256" key="4">
    <source>
        <dbReference type="SAM" id="MobiDB-lite"/>
    </source>
</evidence>
<sequence length="431" mass="47017">MRVMKWSMIALAVAAGTSQLAVASSQDESKGFIEDSTLNVKTRLLYFSRDPRNTETPAFGLPKRSEETGLGFLGTFESGFTQGTVGFGVDAIGMLGIKLDGGRGTRGTGLFPTSSDPATSGDQHSQDDYSKGGAAAKFRISDTVLKVGDQFTALPVFATDDSRLLPEIAQGALITSNEIKGLTLHAGRFTSLTGQADTYRDSLHLKKADVIGGVYAITDTLSTSLYYSKVEDYWRKYYGNVNWSLPLSDKQGLVFDFNIYDTKSTGSAEYLAYDDDKLDNTAFSLSAAYNIGAHTFTIAHQRVTGDGDYGYGVDGGGTVFLANSVARSDFNAEDERSWQARYDLNFAEYGIPGLTFMTRYVRGTGANVEGTNNGKEWERDIDVKYVLQEGPAKDLSFRVRQATYRSADGVYYGSPSLDELRLIVEYPLSIL</sequence>
<reference evidence="6 7" key="1">
    <citation type="submission" date="2016-03" db="EMBL/GenBank/DDBJ databases">
        <title>Draft Genome Assembly of Pseudomonas putida strain CBF10-2.</title>
        <authorList>
            <person name="Iyer R.S."/>
            <person name="Damania A."/>
        </authorList>
    </citation>
    <scope>NUCLEOTIDE SEQUENCE [LARGE SCALE GENOMIC DNA]</scope>
    <source>
        <strain evidence="6 7">CBF10-2</strain>
    </source>
</reference>
<name>A0A177ST06_PSEPU</name>
<dbReference type="AlphaFoldDB" id="A0A177ST06"/>
<dbReference type="GO" id="GO:0015288">
    <property type="term" value="F:porin activity"/>
    <property type="evidence" value="ECO:0007669"/>
    <property type="project" value="TreeGrafter"/>
</dbReference>
<comment type="caution">
    <text evidence="6">The sequence shown here is derived from an EMBL/GenBank/DDBJ whole genome shotgun (WGS) entry which is preliminary data.</text>
</comment>
<comment type="similarity">
    <text evidence="1">Belongs to the outer membrane porin (Opr) (TC 1.B.25) family.</text>
</comment>
<dbReference type="GO" id="GO:0016020">
    <property type="term" value="C:membrane"/>
    <property type="evidence" value="ECO:0007669"/>
    <property type="project" value="InterPro"/>
</dbReference>
<dbReference type="RefSeq" id="WP_064302308.1">
    <property type="nucleotide sequence ID" value="NZ_LUCV01000011.1"/>
</dbReference>
<evidence type="ECO:0000256" key="3">
    <source>
        <dbReference type="ARBA" id="ARBA00022729"/>
    </source>
</evidence>
<accession>A0A177ST06</accession>
<gene>
    <name evidence="6" type="ORF">AYO28_13830</name>
</gene>
<evidence type="ECO:0000313" key="6">
    <source>
        <dbReference type="EMBL" id="OAI93470.1"/>
    </source>
</evidence>
<dbReference type="Pfam" id="PF03573">
    <property type="entry name" value="OprD"/>
    <property type="match status" value="1"/>
</dbReference>
<dbReference type="PANTHER" id="PTHR34596">
    <property type="entry name" value="CHITOPORIN"/>
    <property type="match status" value="1"/>
</dbReference>
<feature type="region of interest" description="Disordered" evidence="4">
    <location>
        <begin position="106"/>
        <end position="130"/>
    </location>
</feature>
<evidence type="ECO:0000313" key="7">
    <source>
        <dbReference type="Proteomes" id="UP000077752"/>
    </source>
</evidence>
<dbReference type="InterPro" id="IPR023614">
    <property type="entry name" value="Porin_dom_sf"/>
</dbReference>
<organism evidence="6 7">
    <name type="scientific">Pseudomonas putida</name>
    <name type="common">Arthrobacter siderocapsulatus</name>
    <dbReference type="NCBI Taxonomy" id="303"/>
    <lineage>
        <taxon>Bacteria</taxon>
        <taxon>Pseudomonadati</taxon>
        <taxon>Pseudomonadota</taxon>
        <taxon>Gammaproteobacteria</taxon>
        <taxon>Pseudomonadales</taxon>
        <taxon>Pseudomonadaceae</taxon>
        <taxon>Pseudomonas</taxon>
    </lineage>
</organism>
<feature type="signal peptide" evidence="5">
    <location>
        <begin position="1"/>
        <end position="23"/>
    </location>
</feature>
<evidence type="ECO:0000256" key="5">
    <source>
        <dbReference type="SAM" id="SignalP"/>
    </source>
</evidence>
<feature type="chain" id="PRO_5008073894" evidence="5">
    <location>
        <begin position="24"/>
        <end position="431"/>
    </location>
</feature>
<protein>
    <submittedName>
        <fullName evidence="6">Porin</fullName>
    </submittedName>
</protein>
<dbReference type="Proteomes" id="UP000077752">
    <property type="component" value="Unassembled WGS sequence"/>
</dbReference>